<feature type="domain" description="RecA family profile 1" evidence="5">
    <location>
        <begin position="1"/>
        <end position="190"/>
    </location>
</feature>
<accession>G2XME2</accession>
<dbReference type="InterPro" id="IPR027417">
    <property type="entry name" value="P-loop_NTPase"/>
</dbReference>
<evidence type="ECO:0000256" key="3">
    <source>
        <dbReference type="ARBA" id="ARBA00023125"/>
    </source>
</evidence>
<dbReference type="GO" id="GO:0000794">
    <property type="term" value="C:condensed nuclear chromosome"/>
    <property type="evidence" value="ECO:0007669"/>
    <property type="project" value="TreeGrafter"/>
</dbReference>
<dbReference type="GO" id="GO:0003690">
    <property type="term" value="F:double-stranded DNA binding"/>
    <property type="evidence" value="ECO:0007669"/>
    <property type="project" value="TreeGrafter"/>
</dbReference>
<evidence type="ECO:0000256" key="4">
    <source>
        <dbReference type="RuleBase" id="RU003422"/>
    </source>
</evidence>
<dbReference type="SUPFAM" id="SSF47794">
    <property type="entry name" value="Rad51 N-terminal domain-like"/>
    <property type="match status" value="1"/>
</dbReference>
<dbReference type="GO" id="GO:0007131">
    <property type="term" value="P:reciprocal meiotic recombination"/>
    <property type="evidence" value="ECO:0007669"/>
    <property type="project" value="TreeGrafter"/>
</dbReference>
<gene>
    <name evidence="7" type="primary">Ob11g0093M14_1</name>
</gene>
<dbReference type="PROSITE" id="PS50163">
    <property type="entry name" value="RECA_3"/>
    <property type="match status" value="1"/>
</dbReference>
<keyword evidence="1 4" id="KW-0547">Nucleotide-binding</keyword>
<protein>
    <submittedName>
        <fullName evidence="7">Hypothetical_protein</fullName>
    </submittedName>
</protein>
<evidence type="ECO:0000259" key="5">
    <source>
        <dbReference type="PROSITE" id="PS50162"/>
    </source>
</evidence>
<reference evidence="7" key="1">
    <citation type="submission" date="2010-10" db="EMBL/GenBank/DDBJ databases">
        <authorList>
            <person name="Genoscope - CEA"/>
        </authorList>
    </citation>
    <scope>NUCLEOTIDE SEQUENCE</scope>
</reference>
<dbReference type="Pfam" id="PF08423">
    <property type="entry name" value="Rad51"/>
    <property type="match status" value="2"/>
</dbReference>
<dbReference type="PROSITE" id="PS50162">
    <property type="entry name" value="RECA_2"/>
    <property type="match status" value="1"/>
</dbReference>
<dbReference type="Gene3D" id="1.10.150.20">
    <property type="entry name" value="5' to 3' exonuclease, C-terminal subdomain"/>
    <property type="match status" value="1"/>
</dbReference>
<dbReference type="InterPro" id="IPR020588">
    <property type="entry name" value="RecA_ATP-bd"/>
</dbReference>
<evidence type="ECO:0000256" key="2">
    <source>
        <dbReference type="ARBA" id="ARBA00022840"/>
    </source>
</evidence>
<name>G2XME2_ORYBR</name>
<dbReference type="GO" id="GO:0006312">
    <property type="term" value="P:mitotic recombination"/>
    <property type="evidence" value="ECO:0007669"/>
    <property type="project" value="TreeGrafter"/>
</dbReference>
<dbReference type="GO" id="GO:0000730">
    <property type="term" value="P:DNA recombinase assembly"/>
    <property type="evidence" value="ECO:0007669"/>
    <property type="project" value="TreeGrafter"/>
</dbReference>
<dbReference type="Gene3D" id="3.40.50.300">
    <property type="entry name" value="P-loop containing nucleotide triphosphate hydrolases"/>
    <property type="match status" value="1"/>
</dbReference>
<dbReference type="EMBL" id="FQ378032">
    <property type="protein sequence ID" value="CBX25300.1"/>
    <property type="molecule type" value="Genomic_DNA"/>
</dbReference>
<evidence type="ECO:0000313" key="7">
    <source>
        <dbReference type="EMBL" id="CBX25300.1"/>
    </source>
</evidence>
<evidence type="ECO:0000259" key="6">
    <source>
        <dbReference type="PROSITE" id="PS50163"/>
    </source>
</evidence>
<keyword evidence="3" id="KW-0238">DNA-binding</keyword>
<dbReference type="SUPFAM" id="SSF52540">
    <property type="entry name" value="P-loop containing nucleoside triphosphate hydrolases"/>
    <property type="match status" value="1"/>
</dbReference>
<dbReference type="GO" id="GO:0000150">
    <property type="term" value="F:DNA strand exchange activity"/>
    <property type="evidence" value="ECO:0007669"/>
    <property type="project" value="TreeGrafter"/>
</dbReference>
<dbReference type="GO" id="GO:0070192">
    <property type="term" value="P:chromosome organization involved in meiotic cell cycle"/>
    <property type="evidence" value="ECO:0007669"/>
    <property type="project" value="TreeGrafter"/>
</dbReference>
<evidence type="ECO:0000256" key="1">
    <source>
        <dbReference type="ARBA" id="ARBA00022741"/>
    </source>
</evidence>
<dbReference type="GO" id="GO:0003697">
    <property type="term" value="F:single-stranded DNA binding"/>
    <property type="evidence" value="ECO:0007669"/>
    <property type="project" value="TreeGrafter"/>
</dbReference>
<dbReference type="PANTHER" id="PTHR22942">
    <property type="entry name" value="RECA/RAD51/RADA DNA STRAND-PAIRING FAMILY MEMBER"/>
    <property type="match status" value="1"/>
</dbReference>
<dbReference type="PANTHER" id="PTHR22942:SF30">
    <property type="entry name" value="MEIOTIC RECOMBINATION PROTEIN DMC1_LIM15 HOMOLOG"/>
    <property type="match status" value="1"/>
</dbReference>
<dbReference type="FunFam" id="3.40.50.300:FF:005016">
    <property type="entry name" value="DNA repair protein RAD51 homolog 1"/>
    <property type="match status" value="1"/>
</dbReference>
<dbReference type="AlphaFoldDB" id="G2XME2"/>
<keyword evidence="2 4" id="KW-0067">ATP-binding</keyword>
<dbReference type="InterPro" id="IPR013632">
    <property type="entry name" value="Rad51_C"/>
</dbReference>
<feature type="domain" description="RecA family profile 2" evidence="6">
    <location>
        <begin position="196"/>
        <end position="245"/>
    </location>
</feature>
<comment type="similarity">
    <text evidence="4">Belongs to the RecA family.</text>
</comment>
<dbReference type="GO" id="GO:0140664">
    <property type="term" value="F:ATP-dependent DNA damage sensor activity"/>
    <property type="evidence" value="ECO:0007669"/>
    <property type="project" value="InterPro"/>
</dbReference>
<dbReference type="InterPro" id="IPR020587">
    <property type="entry name" value="RecA_monomer-monomer_interface"/>
</dbReference>
<dbReference type="GO" id="GO:0042148">
    <property type="term" value="P:DNA strand invasion"/>
    <property type="evidence" value="ECO:0007669"/>
    <property type="project" value="TreeGrafter"/>
</dbReference>
<dbReference type="GO" id="GO:0005524">
    <property type="term" value="F:ATP binding"/>
    <property type="evidence" value="ECO:0007669"/>
    <property type="project" value="UniProtKB-KW"/>
</dbReference>
<proteinExistence type="inferred from homology"/>
<dbReference type="FunFam" id="1.10.150.20:FF:000043">
    <property type="entry name" value="Meiotic recombination protein DMC1 homolog"/>
    <property type="match status" value="1"/>
</dbReference>
<sequence>MAPSKQYDEGGQLQLMDADRVEEEEECFESIDKISQGINSGDVKKLQDAGIYTCNGLMMHTKKSLTGIKGLSEAKVDKICEAAEKLLQLPIHMHGGNGKVAYIDTEGTLIIYARAYTYEHQYNLLLGLAAKMAEEPFRLLIVDSVIALFRVDFSGRGELAERQQKLAQMLSRLTKIAEEFNVAVYITNQVIADPGGGMFITDPKKPAGGHVLAHAATIRLMLRKGKGEQRVCKIFDAPNLPEGEAISFYIIYTLCLPKLLVQLVSLAQ</sequence>
<dbReference type="InterPro" id="IPR010995">
    <property type="entry name" value="DNA_repair_Rad51/TF_NusA_a-hlx"/>
</dbReference>
<organism evidence="7">
    <name type="scientific">Oryza brachyantha</name>
    <name type="common">malo sina</name>
    <dbReference type="NCBI Taxonomy" id="4533"/>
    <lineage>
        <taxon>Eukaryota</taxon>
        <taxon>Viridiplantae</taxon>
        <taxon>Streptophyta</taxon>
        <taxon>Embryophyta</taxon>
        <taxon>Tracheophyta</taxon>
        <taxon>Spermatophyta</taxon>
        <taxon>Magnoliopsida</taxon>
        <taxon>Liliopsida</taxon>
        <taxon>Poales</taxon>
        <taxon>Poaceae</taxon>
        <taxon>BOP clade</taxon>
        <taxon>Oryzoideae</taxon>
        <taxon>Oryzeae</taxon>
        <taxon>Oryzinae</taxon>
        <taxon>Oryza</taxon>
    </lineage>
</organism>